<feature type="signal peptide" evidence="1">
    <location>
        <begin position="1"/>
        <end position="35"/>
    </location>
</feature>
<dbReference type="STRING" id="1458426.SMCB_1128"/>
<evidence type="ECO:0000313" key="4">
    <source>
        <dbReference type="Proteomes" id="UP000066014"/>
    </source>
</evidence>
<dbReference type="GO" id="GO:0071949">
    <property type="term" value="F:FAD binding"/>
    <property type="evidence" value="ECO:0007669"/>
    <property type="project" value="TreeGrafter"/>
</dbReference>
<evidence type="ECO:0000259" key="2">
    <source>
        <dbReference type="Pfam" id="PF07992"/>
    </source>
</evidence>
<name>A0A060NLG7_9BURK</name>
<proteinExistence type="predicted"/>
<dbReference type="InterPro" id="IPR006311">
    <property type="entry name" value="TAT_signal"/>
</dbReference>
<sequence length="446" mass="48383">MFMEFSQIGRRRLLAGFAATPLAAALAGASASAQARVRTQAHIVIAGSGAGGIAIANRLARGLEGARITIIDGREQHLYQPGWTLVAGGIWPMERAVLHNNSRYHPRGIEWVKDYVAEFDPTANTVVTRGGQRIRYDFLVVATGLQLNYKAIAGMDEAALGQNGLTSVYASPQSAASTWKLMDAFRRTGGRAVMTAAHTPMKCAGAPVKVTFLLDDRMREVGTRERAEISYHTGGAALFGVDVYHQDIGRRFERLGIAHHLQQRLTGIDIGARRATFTTFNAGQPTGQVNTIDYDFIHVVPPMSAPDAVRNSDLAWKEGPFAGGGWLEVNRETLQHRRFPNVFGIGDINGTPRGKTAATVKGGAPIVAGHLIRAIQNQAPDQKFNGYTSCPLITRVGSALLVEFDHDGNLVPTLPLIDPLQDSFFAWVMKVRLLKPAYIAVLRGRA</sequence>
<evidence type="ECO:0000256" key="1">
    <source>
        <dbReference type="SAM" id="SignalP"/>
    </source>
</evidence>
<dbReference type="InterPro" id="IPR015904">
    <property type="entry name" value="Sulphide_quinone_reductase"/>
</dbReference>
<dbReference type="Pfam" id="PF07992">
    <property type="entry name" value="Pyr_redox_2"/>
    <property type="match status" value="1"/>
</dbReference>
<feature type="chain" id="PRO_5001584693" evidence="1">
    <location>
        <begin position="36"/>
        <end position="446"/>
    </location>
</feature>
<dbReference type="EMBL" id="AP014569">
    <property type="protein sequence ID" value="BAO83356.1"/>
    <property type="molecule type" value="Genomic_DNA"/>
</dbReference>
<dbReference type="Gene3D" id="3.50.50.60">
    <property type="entry name" value="FAD/NAD(P)-binding domain"/>
    <property type="match status" value="2"/>
</dbReference>
<dbReference type="Proteomes" id="UP000066014">
    <property type="component" value="Chromosome"/>
</dbReference>
<reference evidence="3 4" key="1">
    <citation type="journal article" date="2014" name="Nat. Commun.">
        <title>Physiological and genomic features of highly alkaliphilic hydrogen-utilizing Betaproteobacteria from a continental serpentinizing site.</title>
        <authorList>
            <person name="Suzuki S."/>
            <person name="Kuenen J.G."/>
            <person name="Schipper K."/>
            <person name="van der Velde S."/>
            <person name="Ishii S."/>
            <person name="Wu A."/>
            <person name="Sorokin D.Y."/>
            <person name="Tenney A."/>
            <person name="Meng X.Y."/>
            <person name="Morrill P.L."/>
            <person name="Kamagata Y."/>
            <person name="Muyzer G."/>
            <person name="Nealson K.H."/>
        </authorList>
    </citation>
    <scope>NUCLEOTIDE SEQUENCE [LARGE SCALE GENOMIC DNA]</scope>
    <source>
        <strain evidence="3 4">B1</strain>
    </source>
</reference>
<dbReference type="PRINTS" id="PR00368">
    <property type="entry name" value="FADPNR"/>
</dbReference>
<dbReference type="InterPro" id="IPR036188">
    <property type="entry name" value="FAD/NAD-bd_sf"/>
</dbReference>
<dbReference type="SUPFAM" id="SSF51905">
    <property type="entry name" value="FAD/NAD(P)-binding domain"/>
    <property type="match status" value="2"/>
</dbReference>
<dbReference type="HOGENOM" id="CLU_030742_2_0_4"/>
<accession>A0A060NLG7</accession>
<dbReference type="PANTHER" id="PTHR10632">
    <property type="entry name" value="SULFIDE:QUINONE OXIDOREDUCTASE"/>
    <property type="match status" value="1"/>
</dbReference>
<evidence type="ECO:0000313" key="3">
    <source>
        <dbReference type="EMBL" id="BAO83356.1"/>
    </source>
</evidence>
<dbReference type="OrthoDB" id="9802771at2"/>
<gene>
    <name evidence="3" type="ORF">SMCB_1128</name>
</gene>
<dbReference type="GO" id="GO:0070224">
    <property type="term" value="F:sulfide:quinone oxidoreductase activity"/>
    <property type="evidence" value="ECO:0007669"/>
    <property type="project" value="TreeGrafter"/>
</dbReference>
<dbReference type="InterPro" id="IPR023753">
    <property type="entry name" value="FAD/NAD-binding_dom"/>
</dbReference>
<dbReference type="PROSITE" id="PS51318">
    <property type="entry name" value="TAT"/>
    <property type="match status" value="1"/>
</dbReference>
<dbReference type="KEGG" id="cbab:SMCB_1128"/>
<keyword evidence="1" id="KW-0732">Signal</keyword>
<feature type="domain" description="FAD/NAD(P)-binding" evidence="2">
    <location>
        <begin position="42"/>
        <end position="166"/>
    </location>
</feature>
<dbReference type="GO" id="GO:0070221">
    <property type="term" value="P:sulfide oxidation, using sulfide:quinone oxidoreductase"/>
    <property type="evidence" value="ECO:0007669"/>
    <property type="project" value="TreeGrafter"/>
</dbReference>
<protein>
    <submittedName>
        <fullName evidence="3">Uncharacterized NAD(FAD)-dependent dehydrogenase</fullName>
    </submittedName>
</protein>
<organism evidence="3 4">
    <name type="scientific">Serpentinimonas maccroryi</name>
    <dbReference type="NCBI Taxonomy" id="1458426"/>
    <lineage>
        <taxon>Bacteria</taxon>
        <taxon>Pseudomonadati</taxon>
        <taxon>Pseudomonadota</taxon>
        <taxon>Betaproteobacteria</taxon>
        <taxon>Burkholderiales</taxon>
        <taxon>Comamonadaceae</taxon>
        <taxon>Serpentinimonas</taxon>
    </lineage>
</organism>
<keyword evidence="4" id="KW-1185">Reference proteome</keyword>
<dbReference type="AlphaFoldDB" id="A0A060NLG7"/>
<dbReference type="PANTHER" id="PTHR10632:SF2">
    <property type="entry name" value="SULFIDE:QUINONE OXIDOREDUCTASE, MITOCHONDRIAL"/>
    <property type="match status" value="1"/>
</dbReference>